<dbReference type="PRINTS" id="PR00449">
    <property type="entry name" value="RASTRNSFRMNG"/>
</dbReference>
<dbReference type="AlphaFoldDB" id="A0A7S1MFW1"/>
<dbReference type="SMART" id="SM00176">
    <property type="entry name" value="RAN"/>
    <property type="match status" value="1"/>
</dbReference>
<dbReference type="Pfam" id="PF00071">
    <property type="entry name" value="Ras"/>
    <property type="match status" value="1"/>
</dbReference>
<dbReference type="InterPro" id="IPR005225">
    <property type="entry name" value="Small_GTP-bd"/>
</dbReference>
<dbReference type="GO" id="GO:0003924">
    <property type="term" value="F:GTPase activity"/>
    <property type="evidence" value="ECO:0007669"/>
    <property type="project" value="InterPro"/>
</dbReference>
<dbReference type="FunFam" id="3.40.50.300:FF:000823">
    <property type="entry name" value="Small GTPase RAB, putative"/>
    <property type="match status" value="1"/>
</dbReference>
<evidence type="ECO:0000256" key="1">
    <source>
        <dbReference type="ARBA" id="ARBA00022741"/>
    </source>
</evidence>
<protein>
    <submittedName>
        <fullName evidence="3">Uncharacterized protein</fullName>
    </submittedName>
</protein>
<dbReference type="Gene3D" id="3.40.50.300">
    <property type="entry name" value="P-loop containing nucleotide triphosphate hydrolases"/>
    <property type="match status" value="1"/>
</dbReference>
<dbReference type="PANTHER" id="PTHR47978">
    <property type="match status" value="1"/>
</dbReference>
<dbReference type="InterPro" id="IPR027417">
    <property type="entry name" value="P-loop_NTPase"/>
</dbReference>
<reference evidence="3" key="1">
    <citation type="submission" date="2021-01" db="EMBL/GenBank/DDBJ databases">
        <authorList>
            <person name="Corre E."/>
            <person name="Pelletier E."/>
            <person name="Niang G."/>
            <person name="Scheremetjew M."/>
            <person name="Finn R."/>
            <person name="Kale V."/>
            <person name="Holt S."/>
            <person name="Cochrane G."/>
            <person name="Meng A."/>
            <person name="Brown T."/>
            <person name="Cohen L."/>
        </authorList>
    </citation>
    <scope>NUCLEOTIDE SEQUENCE</scope>
    <source>
        <strain evidence="3">CCAP 1951/1</strain>
    </source>
</reference>
<sequence length="211" mass="22669">MAQPGGGGAAPARKYKVVLLGESGVGKSSLVVRLVKNEYLPSQHSTVGASFFRYAAHLEDGNTVNFDIWDTAGQERYKSLASMYYRGAAAALVVYDITAPESFERARYWIRELMGNSPDTLIALVGNKCDCEGDRAVSKEQARSLANESGLIHLEASAKDGTRVTVVFHEVAKKLAATRAASTVASGGVVNAQGQRQAPRDKETKKKDCPC</sequence>
<dbReference type="GO" id="GO:0005525">
    <property type="term" value="F:GTP binding"/>
    <property type="evidence" value="ECO:0007669"/>
    <property type="project" value="InterPro"/>
</dbReference>
<evidence type="ECO:0000313" key="3">
    <source>
        <dbReference type="EMBL" id="CAD9130549.1"/>
    </source>
</evidence>
<name>A0A7S1MFW1_NEODS</name>
<dbReference type="EMBL" id="HBGF01033221">
    <property type="protein sequence ID" value="CAD9130549.1"/>
    <property type="molecule type" value="Transcribed_RNA"/>
</dbReference>
<dbReference type="SMART" id="SM00173">
    <property type="entry name" value="RAS"/>
    <property type="match status" value="1"/>
</dbReference>
<evidence type="ECO:0000256" key="2">
    <source>
        <dbReference type="SAM" id="MobiDB-lite"/>
    </source>
</evidence>
<dbReference type="PROSITE" id="PS51421">
    <property type="entry name" value="RAS"/>
    <property type="match status" value="1"/>
</dbReference>
<feature type="region of interest" description="Disordered" evidence="2">
    <location>
        <begin position="186"/>
        <end position="211"/>
    </location>
</feature>
<dbReference type="PROSITE" id="PS51420">
    <property type="entry name" value="RHO"/>
    <property type="match status" value="1"/>
</dbReference>
<feature type="compositionally biased region" description="Basic and acidic residues" evidence="2">
    <location>
        <begin position="198"/>
        <end position="211"/>
    </location>
</feature>
<dbReference type="InterPro" id="IPR001806">
    <property type="entry name" value="Small_GTPase"/>
</dbReference>
<accession>A0A7S1MFW1</accession>
<dbReference type="NCBIfam" id="TIGR00231">
    <property type="entry name" value="small_GTP"/>
    <property type="match status" value="1"/>
</dbReference>
<dbReference type="SMART" id="SM00175">
    <property type="entry name" value="RAB"/>
    <property type="match status" value="1"/>
</dbReference>
<organism evidence="3">
    <name type="scientific">Neobodo designis</name>
    <name type="common">Flagellated protozoan</name>
    <name type="synonym">Bodo designis</name>
    <dbReference type="NCBI Taxonomy" id="312471"/>
    <lineage>
        <taxon>Eukaryota</taxon>
        <taxon>Discoba</taxon>
        <taxon>Euglenozoa</taxon>
        <taxon>Kinetoplastea</taxon>
        <taxon>Metakinetoplastina</taxon>
        <taxon>Neobodonida</taxon>
        <taxon>Neobodo</taxon>
    </lineage>
</organism>
<dbReference type="SUPFAM" id="SSF52540">
    <property type="entry name" value="P-loop containing nucleoside triphosphate hydrolases"/>
    <property type="match status" value="1"/>
</dbReference>
<gene>
    <name evidence="3" type="ORF">NDES1114_LOCUS22235</name>
</gene>
<dbReference type="SMART" id="SM00174">
    <property type="entry name" value="RHO"/>
    <property type="match status" value="1"/>
</dbReference>
<proteinExistence type="predicted"/>
<dbReference type="CDD" id="cd01860">
    <property type="entry name" value="Rab5_related"/>
    <property type="match status" value="1"/>
</dbReference>
<dbReference type="PROSITE" id="PS51419">
    <property type="entry name" value="RAB"/>
    <property type="match status" value="1"/>
</dbReference>
<keyword evidence="1" id="KW-0547">Nucleotide-binding</keyword>